<dbReference type="EMBL" id="JAINUF010000013">
    <property type="protein sequence ID" value="KAJ8343682.1"/>
    <property type="molecule type" value="Genomic_DNA"/>
</dbReference>
<name>A0A9Q1ERL3_SYNKA</name>
<feature type="region of interest" description="Disordered" evidence="1">
    <location>
        <begin position="48"/>
        <end position="94"/>
    </location>
</feature>
<dbReference type="Proteomes" id="UP001152622">
    <property type="component" value="Chromosome 13"/>
</dbReference>
<evidence type="ECO:0000313" key="2">
    <source>
        <dbReference type="EMBL" id="KAJ8343682.1"/>
    </source>
</evidence>
<feature type="compositionally biased region" description="Polar residues" evidence="1">
    <location>
        <begin position="16"/>
        <end position="29"/>
    </location>
</feature>
<evidence type="ECO:0000256" key="1">
    <source>
        <dbReference type="SAM" id="MobiDB-lite"/>
    </source>
</evidence>
<reference evidence="2" key="1">
    <citation type="journal article" date="2023" name="Science">
        <title>Genome structures resolve the early diversification of teleost fishes.</title>
        <authorList>
            <person name="Parey E."/>
            <person name="Louis A."/>
            <person name="Montfort J."/>
            <person name="Bouchez O."/>
            <person name="Roques C."/>
            <person name="Iampietro C."/>
            <person name="Lluch J."/>
            <person name="Castinel A."/>
            <person name="Donnadieu C."/>
            <person name="Desvignes T."/>
            <person name="Floi Bucao C."/>
            <person name="Jouanno E."/>
            <person name="Wen M."/>
            <person name="Mejri S."/>
            <person name="Dirks R."/>
            <person name="Jansen H."/>
            <person name="Henkel C."/>
            <person name="Chen W.J."/>
            <person name="Zahm M."/>
            <person name="Cabau C."/>
            <person name="Klopp C."/>
            <person name="Thompson A.W."/>
            <person name="Robinson-Rechavi M."/>
            <person name="Braasch I."/>
            <person name="Lecointre G."/>
            <person name="Bobe J."/>
            <person name="Postlethwait J.H."/>
            <person name="Berthelot C."/>
            <person name="Roest Crollius H."/>
            <person name="Guiguen Y."/>
        </authorList>
    </citation>
    <scope>NUCLEOTIDE SEQUENCE</scope>
    <source>
        <strain evidence="2">WJC10195</strain>
    </source>
</reference>
<organism evidence="2 3">
    <name type="scientific">Synaphobranchus kaupii</name>
    <name type="common">Kaup's arrowtooth eel</name>
    <dbReference type="NCBI Taxonomy" id="118154"/>
    <lineage>
        <taxon>Eukaryota</taxon>
        <taxon>Metazoa</taxon>
        <taxon>Chordata</taxon>
        <taxon>Craniata</taxon>
        <taxon>Vertebrata</taxon>
        <taxon>Euteleostomi</taxon>
        <taxon>Actinopterygii</taxon>
        <taxon>Neopterygii</taxon>
        <taxon>Teleostei</taxon>
        <taxon>Anguilliformes</taxon>
        <taxon>Synaphobranchidae</taxon>
        <taxon>Synaphobranchus</taxon>
    </lineage>
</organism>
<keyword evidence="3" id="KW-1185">Reference proteome</keyword>
<proteinExistence type="predicted"/>
<evidence type="ECO:0000313" key="3">
    <source>
        <dbReference type="Proteomes" id="UP001152622"/>
    </source>
</evidence>
<accession>A0A9Q1ERL3</accession>
<gene>
    <name evidence="2" type="ORF">SKAU_G00310110</name>
</gene>
<comment type="caution">
    <text evidence="2">The sequence shown here is derived from an EMBL/GenBank/DDBJ whole genome shotgun (WGS) entry which is preliminary data.</text>
</comment>
<dbReference type="AlphaFoldDB" id="A0A9Q1ERL3"/>
<sequence>MQSARLPPGERPAQRGQLQRSASAGTSLTPAPVLSAEAAAFYDVRGGATRERRSASAGLHPLNRPHFTTESLQRGIHKKGALPQLGESRSLPAA</sequence>
<protein>
    <submittedName>
        <fullName evidence="2">Uncharacterized protein</fullName>
    </submittedName>
</protein>
<feature type="region of interest" description="Disordered" evidence="1">
    <location>
        <begin position="1"/>
        <end position="30"/>
    </location>
</feature>